<evidence type="ECO:0000313" key="3">
    <source>
        <dbReference type="Proteomes" id="UP000218387"/>
    </source>
</evidence>
<keyword evidence="1" id="KW-1133">Transmembrane helix</keyword>
<keyword evidence="1" id="KW-0472">Membrane</keyword>
<sequence length="171" mass="18570">MFHNRQNESMLSSFVLPISLVCLFALSALILTFLGSESYKHIKANYDDTAEATVAVSYLSTKVRQNNRENAITVVHRGDGDRLEILEHIGEKAYRTVIYCQDGVLYESTFLDGQPDGLAANAMRVADLDALRVRAEGSGLLKFEVTGKDGAVHAFSQSVVGVGSLEAGDAQ</sequence>
<evidence type="ECO:0000256" key="1">
    <source>
        <dbReference type="SAM" id="Phobius"/>
    </source>
</evidence>
<accession>A0A4P9CCR8</accession>
<protein>
    <submittedName>
        <fullName evidence="2">DUF4860 domain-containing protein</fullName>
    </submittedName>
</protein>
<dbReference type="EMBL" id="CP029487">
    <property type="protein sequence ID" value="QCT72542.1"/>
    <property type="molecule type" value="Genomic_DNA"/>
</dbReference>
<reference evidence="2 3" key="1">
    <citation type="submission" date="2018-05" db="EMBL/GenBank/DDBJ databases">
        <title>Genome comparison of Eubacterium sp.</title>
        <authorList>
            <person name="Feng Y."/>
            <person name="Sanchez-Andrea I."/>
            <person name="Stams A.J.M."/>
            <person name="De Vos W.M."/>
        </authorList>
    </citation>
    <scope>NUCLEOTIDE SEQUENCE [LARGE SCALE GENOMIC DNA]</scope>
    <source>
        <strain evidence="2 3">YI</strain>
    </source>
</reference>
<dbReference type="AlphaFoldDB" id="A0A4P9CCR8"/>
<organism evidence="2 3">
    <name type="scientific">Eubacterium maltosivorans</name>
    <dbReference type="NCBI Taxonomy" id="2041044"/>
    <lineage>
        <taxon>Bacteria</taxon>
        <taxon>Bacillati</taxon>
        <taxon>Bacillota</taxon>
        <taxon>Clostridia</taxon>
        <taxon>Eubacteriales</taxon>
        <taxon>Eubacteriaceae</taxon>
        <taxon>Eubacterium</taxon>
    </lineage>
</organism>
<dbReference type="InterPro" id="IPR032340">
    <property type="entry name" value="DUF4860"/>
</dbReference>
<dbReference type="Pfam" id="PF16152">
    <property type="entry name" value="DUF4860"/>
    <property type="match status" value="1"/>
</dbReference>
<dbReference type="KEGG" id="emt:CPZ25_014790"/>
<evidence type="ECO:0000313" key="2">
    <source>
        <dbReference type="EMBL" id="QCT72542.1"/>
    </source>
</evidence>
<proteinExistence type="predicted"/>
<feature type="transmembrane region" description="Helical" evidence="1">
    <location>
        <begin position="14"/>
        <end position="34"/>
    </location>
</feature>
<keyword evidence="1" id="KW-0812">Transmembrane</keyword>
<dbReference type="RefSeq" id="WP_096919114.1">
    <property type="nucleotide sequence ID" value="NZ_CP029487.1"/>
</dbReference>
<name>A0A4P9CCR8_EUBML</name>
<keyword evidence="3" id="KW-1185">Reference proteome</keyword>
<gene>
    <name evidence="2" type="ORF">CPZ25_014790</name>
</gene>
<dbReference type="Proteomes" id="UP000218387">
    <property type="component" value="Chromosome"/>
</dbReference>